<keyword evidence="3" id="KW-0238">DNA-binding</keyword>
<proteinExistence type="predicted"/>
<evidence type="ECO:0000256" key="4">
    <source>
        <dbReference type="ARBA" id="ARBA00023163"/>
    </source>
</evidence>
<protein>
    <recommendedName>
        <fullName evidence="8">Zn(2)-C6 fungal-type domain-containing protein</fullName>
    </recommendedName>
</protein>
<feature type="region of interest" description="Disordered" evidence="7">
    <location>
        <begin position="154"/>
        <end position="174"/>
    </location>
</feature>
<evidence type="ECO:0000256" key="3">
    <source>
        <dbReference type="ARBA" id="ARBA00023125"/>
    </source>
</evidence>
<dbReference type="OrthoDB" id="2123952at2759"/>
<dbReference type="eggNOG" id="ENOG502QZJZ">
    <property type="taxonomic scope" value="Eukaryota"/>
</dbReference>
<dbReference type="GO" id="GO:0008270">
    <property type="term" value="F:zinc ion binding"/>
    <property type="evidence" value="ECO:0007669"/>
    <property type="project" value="InterPro"/>
</dbReference>
<dbReference type="OMA" id="DNMARFE"/>
<feature type="region of interest" description="Disordered" evidence="7">
    <location>
        <begin position="1"/>
        <end position="53"/>
    </location>
</feature>
<evidence type="ECO:0000256" key="1">
    <source>
        <dbReference type="ARBA" id="ARBA00004123"/>
    </source>
</evidence>
<evidence type="ECO:0000313" key="9">
    <source>
        <dbReference type="EMBL" id="EMG46366.1"/>
    </source>
</evidence>
<dbReference type="CDD" id="cd00067">
    <property type="entry name" value="GAL4"/>
    <property type="match status" value="1"/>
</dbReference>
<dbReference type="InterPro" id="IPR036864">
    <property type="entry name" value="Zn2-C6_fun-type_DNA-bd_sf"/>
</dbReference>
<evidence type="ECO:0000256" key="7">
    <source>
        <dbReference type="SAM" id="MobiDB-lite"/>
    </source>
</evidence>
<name>M3IJ09_CANMX</name>
<dbReference type="SMART" id="SM00066">
    <property type="entry name" value="GAL4"/>
    <property type="match status" value="1"/>
</dbReference>
<dbReference type="EMBL" id="AOGT01002034">
    <property type="protein sequence ID" value="EMG46366.1"/>
    <property type="molecule type" value="Genomic_DNA"/>
</dbReference>
<keyword evidence="2" id="KW-0805">Transcription regulation</keyword>
<sequence length="938" mass="107747">MDPPSDVYLHHNQEQQLNDTRPPLTHPPSSSNSTITQSTSSSSGNVVAPPPIKKRARISKACQYCRKKKIKCDGMKPCSNCVNSNGSNCEYIEDPQKKQRNTELSNGPVLSRIEDGNRKVKSKPTKNQTLQNLEDRLSRIENMLVDLTKQFQSNTTVSEETNGDSLSEIQEVPEEDADVELDGVEEGEEEETVEPEITADIDIESGKIWSHSIVNIFSRDCIESLLKNSAESSTEEDAKSLNSIAQIYNYYAQAFLDTVCQPIKTRIKKRFELMDSIFDNVELPLAILKKLDSVYLVNYICDFNYVNGLFEKYYQEKFNELENPEKRRSIFKWSELLIMSAAIGICVSMIIDDRNAGKLSGSNLINSLTDLELVEINSKCFYSMILYYNRLCFISEGLATVRGIILFVIYLEAVLSSIRTNLIPITIAIRYAQELGLHRQDCYQGLSASEQLSRKILWWFCEYYNVEYCFRTGQPINLSIYEVSSLEDITTNAIVNASWKLLEYFFKNANNDALTIAKIVETKATHKCATYMMYSLSKIRIRSFHLLYEPKKDRKIKLSTFLSNVEIINKEMEAINIPPLNVAFYDDPNFAFNNPEKLELIGKLDNGYENFLMIYFNYFLHLMTINRVDFVSTSGKSIPQHLIDQSLKFEQISIRSARTILHLVKSIQLGKINFTTYSWFLYHPFAAFVYLSTIYLNNPNGLDLEQDLDLLIQVSLEFCNHRNFKSSKIKRNCVRQLIYDLISRFVLKLVLQNIPAEKSASFYDKYKTLTTHLQLAIQFPEFFVDERTVGINKDHINDVLKKWFRPYELSPSFNFDVPRPPPVPYLPPQQYPPQMVPQNFSELNQGTPGYSDGSGSTTISSNIVLQQQYGNFPDQQSQHPTMLSTPVLSVTPQLQQQPQQQQMPVDGFNNNFVNYEELAADYNEYLYNPQSGQQQQQQ</sequence>
<dbReference type="Proteomes" id="UP000011777">
    <property type="component" value="Unassembled WGS sequence"/>
</dbReference>
<dbReference type="Pfam" id="PF00172">
    <property type="entry name" value="Zn_clus"/>
    <property type="match status" value="1"/>
</dbReference>
<dbReference type="PROSITE" id="PS50048">
    <property type="entry name" value="ZN2_CY6_FUNGAL_2"/>
    <property type="match status" value="1"/>
</dbReference>
<comment type="caution">
    <text evidence="9">The sequence shown here is derived from an EMBL/GenBank/DDBJ whole genome shotgun (WGS) entry which is preliminary data.</text>
</comment>
<dbReference type="GO" id="GO:0003677">
    <property type="term" value="F:DNA binding"/>
    <property type="evidence" value="ECO:0007669"/>
    <property type="project" value="UniProtKB-KW"/>
</dbReference>
<keyword evidence="5" id="KW-0539">Nucleus</keyword>
<dbReference type="CDD" id="cd12148">
    <property type="entry name" value="fungal_TF_MHR"/>
    <property type="match status" value="1"/>
</dbReference>
<keyword evidence="10" id="KW-1185">Reference proteome</keyword>
<accession>M3IJ09</accession>
<feature type="compositionally biased region" description="Low complexity" evidence="7">
    <location>
        <begin position="29"/>
        <end position="43"/>
    </location>
</feature>
<reference evidence="9 10" key="1">
    <citation type="submission" date="2013-02" db="EMBL/GenBank/DDBJ databases">
        <title>Genome sequence of Candida maltosa Xu316, a potential industrial strain for xylitol and ethanol production.</title>
        <authorList>
            <person name="Yu J."/>
            <person name="Wang Q."/>
            <person name="Geng X."/>
            <person name="Bao W."/>
            <person name="He P."/>
            <person name="Cai J."/>
        </authorList>
    </citation>
    <scope>NUCLEOTIDE SEQUENCE [LARGE SCALE GENOMIC DNA]</scope>
    <source>
        <strain evidence="10">Xu316</strain>
    </source>
</reference>
<dbReference type="InterPro" id="IPR050987">
    <property type="entry name" value="AtrR-like"/>
</dbReference>
<dbReference type="GO" id="GO:0005634">
    <property type="term" value="C:nucleus"/>
    <property type="evidence" value="ECO:0007669"/>
    <property type="project" value="UniProtKB-SubCell"/>
</dbReference>
<feature type="domain" description="Zn(2)-C6 fungal-type" evidence="8">
    <location>
        <begin position="61"/>
        <end position="91"/>
    </location>
</feature>
<evidence type="ECO:0000256" key="2">
    <source>
        <dbReference type="ARBA" id="ARBA00023015"/>
    </source>
</evidence>
<dbReference type="GO" id="GO:0000981">
    <property type="term" value="F:DNA-binding transcription factor activity, RNA polymerase II-specific"/>
    <property type="evidence" value="ECO:0007669"/>
    <property type="project" value="InterPro"/>
</dbReference>
<evidence type="ECO:0000256" key="5">
    <source>
        <dbReference type="ARBA" id="ARBA00023242"/>
    </source>
</evidence>
<keyword evidence="6" id="KW-0175">Coiled coil</keyword>
<dbReference type="Gene3D" id="4.10.240.10">
    <property type="entry name" value="Zn(2)-C6 fungal-type DNA-binding domain"/>
    <property type="match status" value="1"/>
</dbReference>
<dbReference type="AlphaFoldDB" id="M3IJ09"/>
<evidence type="ECO:0000259" key="8">
    <source>
        <dbReference type="PROSITE" id="PS50048"/>
    </source>
</evidence>
<feature type="compositionally biased region" description="Polar residues" evidence="7">
    <location>
        <begin position="154"/>
        <end position="168"/>
    </location>
</feature>
<dbReference type="SUPFAM" id="SSF57701">
    <property type="entry name" value="Zn2/Cys6 DNA-binding domain"/>
    <property type="match status" value="1"/>
</dbReference>
<dbReference type="HOGENOM" id="CLU_312590_0_0_1"/>
<dbReference type="PANTHER" id="PTHR46910:SF37">
    <property type="entry name" value="ZN(II)2CYS6 TRANSCRIPTION FACTOR (EUROFUNG)"/>
    <property type="match status" value="1"/>
</dbReference>
<evidence type="ECO:0000313" key="10">
    <source>
        <dbReference type="Proteomes" id="UP000011777"/>
    </source>
</evidence>
<organism evidence="9 10">
    <name type="scientific">Candida maltosa (strain Xu316)</name>
    <name type="common">Yeast</name>
    <dbReference type="NCBI Taxonomy" id="1245528"/>
    <lineage>
        <taxon>Eukaryota</taxon>
        <taxon>Fungi</taxon>
        <taxon>Dikarya</taxon>
        <taxon>Ascomycota</taxon>
        <taxon>Saccharomycotina</taxon>
        <taxon>Pichiomycetes</taxon>
        <taxon>Debaryomycetaceae</taxon>
        <taxon>Candida/Lodderomyces clade</taxon>
        <taxon>Candida</taxon>
    </lineage>
</organism>
<dbReference type="PANTHER" id="PTHR46910">
    <property type="entry name" value="TRANSCRIPTION FACTOR PDR1"/>
    <property type="match status" value="1"/>
</dbReference>
<evidence type="ECO:0000256" key="6">
    <source>
        <dbReference type="SAM" id="Coils"/>
    </source>
</evidence>
<feature type="coiled-coil region" evidence="6">
    <location>
        <begin position="123"/>
        <end position="150"/>
    </location>
</feature>
<dbReference type="STRING" id="1245528.M3IJ09"/>
<dbReference type="InterPro" id="IPR001138">
    <property type="entry name" value="Zn2Cys6_DnaBD"/>
</dbReference>
<comment type="subcellular location">
    <subcellularLocation>
        <location evidence="1">Nucleus</location>
    </subcellularLocation>
</comment>
<keyword evidence="4" id="KW-0804">Transcription</keyword>
<dbReference type="PROSITE" id="PS00463">
    <property type="entry name" value="ZN2_CY6_FUNGAL_1"/>
    <property type="match status" value="1"/>
</dbReference>
<gene>
    <name evidence="9" type="ORF">G210_3386</name>
</gene>